<feature type="region of interest" description="Disordered" evidence="1">
    <location>
        <begin position="28"/>
        <end position="97"/>
    </location>
</feature>
<dbReference type="EMBL" id="CP004025">
    <property type="protein sequence ID" value="AGC48656.1"/>
    <property type="molecule type" value="Genomic_DNA"/>
</dbReference>
<gene>
    <name evidence="2" type="ordered locus">MYSTI_07384</name>
</gene>
<dbReference type="SUPFAM" id="SSF50998">
    <property type="entry name" value="Quinoprotein alcohol dehydrogenase-like"/>
    <property type="match status" value="1"/>
</dbReference>
<evidence type="ECO:0000313" key="3">
    <source>
        <dbReference type="Proteomes" id="UP000011131"/>
    </source>
</evidence>
<protein>
    <recommendedName>
        <fullName evidence="4">Lipoprotein</fullName>
    </recommendedName>
</protein>
<organism evidence="2 3">
    <name type="scientific">Myxococcus stipitatus (strain DSM 14675 / JCM 12634 / Mx s8)</name>
    <dbReference type="NCBI Taxonomy" id="1278073"/>
    <lineage>
        <taxon>Bacteria</taxon>
        <taxon>Pseudomonadati</taxon>
        <taxon>Myxococcota</taxon>
        <taxon>Myxococcia</taxon>
        <taxon>Myxococcales</taxon>
        <taxon>Cystobacterineae</taxon>
        <taxon>Myxococcaceae</taxon>
        <taxon>Myxococcus</taxon>
    </lineage>
</organism>
<dbReference type="Proteomes" id="UP000011131">
    <property type="component" value="Chromosome"/>
</dbReference>
<dbReference type="KEGG" id="msd:MYSTI_07384"/>
<dbReference type="eggNOG" id="COG1520">
    <property type="taxonomic scope" value="Bacteria"/>
</dbReference>
<evidence type="ECO:0000313" key="2">
    <source>
        <dbReference type="EMBL" id="AGC48656.1"/>
    </source>
</evidence>
<dbReference type="PROSITE" id="PS51257">
    <property type="entry name" value="PROKAR_LIPOPROTEIN"/>
    <property type="match status" value="1"/>
</dbReference>
<proteinExistence type="predicted"/>
<sequence>MHSGRRWFQTVAFATALGWAGWVTGCSEAEDREPRDCPDAMRRDCPSQETPSEEDAGTPPEDAGTTTPPQVPPDAGGPPPMEPPPPPPPATTGSTLWLGREGTAQDDLALGAAVDSNGDVLTVAQYELDDLQERQPTDNSVKLVLTRRAAMGEQRWTRSYSVRVADTPVSLRADVNARVAPGPEEGSFVAADARGLVEFAPQSGLGNGAFVVRLDREGNVVWSASVPGRDVTVADIAVDGQGRPRVAFNTSGSTDFGGGVKGSGAVVVTYSLDGKAEQALSVGQGEGGDSRVTLTTLALTPEGSVVVGGSYAGLVRFGEHRVGSAKDGSPFLARYQPDGKLAWVKPLSQATGMVRDVGVDGQGTVVALGSFLGTVSWGTTKLQGHVYRASPFLVAADPTGKPKWARNLGDGLQAGALGVEPSGELVVAGFTYSLIVDGASGPDGLGSAQPVALRYGANGASQGLRLYLSDPPRARGELYGVEEIRFVGVLPDGDTVLFGHTDRDTDFGTGRRAPARSDLFLIRMKH</sequence>
<dbReference type="STRING" id="1278073.MYSTI_07384"/>
<name>L7UI58_MYXSD</name>
<dbReference type="Gene3D" id="2.80.10.50">
    <property type="match status" value="1"/>
</dbReference>
<dbReference type="PATRIC" id="fig|1278073.3.peg.7501"/>
<feature type="compositionally biased region" description="Basic and acidic residues" evidence="1">
    <location>
        <begin position="32"/>
        <end position="46"/>
    </location>
</feature>
<evidence type="ECO:0008006" key="4">
    <source>
        <dbReference type="Google" id="ProtNLM"/>
    </source>
</evidence>
<dbReference type="InterPro" id="IPR011047">
    <property type="entry name" value="Quinoprotein_ADH-like_sf"/>
</dbReference>
<accession>L7UI58</accession>
<reference evidence="2 3" key="1">
    <citation type="journal article" date="2013" name="Genome Announc.">
        <title>Complete genome sequence of Myxococcus stipitatus strain DSM 14675, a fruiting myxobacterium.</title>
        <authorList>
            <person name="Huntley S."/>
            <person name="Kneip S."/>
            <person name="Treuner-Lange A."/>
            <person name="Sogaard-Andersen L."/>
        </authorList>
    </citation>
    <scope>NUCLEOTIDE SEQUENCE [LARGE SCALE GENOMIC DNA]</scope>
    <source>
        <strain evidence="3">DSM 14675 / JCM 12634 / Mx s8</strain>
    </source>
</reference>
<dbReference type="AlphaFoldDB" id="L7UI58"/>
<dbReference type="HOGENOM" id="CLU_517608_0_0_7"/>
<evidence type="ECO:0000256" key="1">
    <source>
        <dbReference type="SAM" id="MobiDB-lite"/>
    </source>
</evidence>
<keyword evidence="3" id="KW-1185">Reference proteome</keyword>
<feature type="compositionally biased region" description="Pro residues" evidence="1">
    <location>
        <begin position="69"/>
        <end position="90"/>
    </location>
</feature>